<evidence type="ECO:0000256" key="4">
    <source>
        <dbReference type="ARBA" id="ARBA00016244"/>
    </source>
</evidence>
<evidence type="ECO:0000256" key="2">
    <source>
        <dbReference type="ARBA" id="ARBA00004613"/>
    </source>
</evidence>
<dbReference type="GO" id="GO:0005576">
    <property type="term" value="C:extracellular region"/>
    <property type="evidence" value="ECO:0007669"/>
    <property type="project" value="UniProtKB-SubCell"/>
</dbReference>
<dbReference type="PANTHER" id="PTHR30033">
    <property type="entry name" value="FLAGELLAR HOOK-ASSOCIATED PROTEIN 1"/>
    <property type="match status" value="1"/>
</dbReference>
<keyword evidence="10" id="KW-0969">Cilium</keyword>
<keyword evidence="5" id="KW-0964">Secreted</keyword>
<dbReference type="InterPro" id="IPR010930">
    <property type="entry name" value="Flg_bb/hook_C_dom"/>
</dbReference>
<evidence type="ECO:0000259" key="9">
    <source>
        <dbReference type="Pfam" id="PF22638"/>
    </source>
</evidence>
<feature type="domain" description="Flagellar hook-associated protein 1 D2-like" evidence="8">
    <location>
        <begin position="373"/>
        <end position="433"/>
    </location>
</feature>
<proteinExistence type="inferred from homology"/>
<evidence type="ECO:0000256" key="3">
    <source>
        <dbReference type="ARBA" id="ARBA00009677"/>
    </source>
</evidence>
<protein>
    <recommendedName>
        <fullName evidence="4">Flagellar hook-associated protein 1</fullName>
    </recommendedName>
</protein>
<reference evidence="10 11" key="1">
    <citation type="submission" date="2016-10" db="EMBL/GenBank/DDBJ databases">
        <title>Alkaliphiles isolated from bioreactors.</title>
        <authorList>
            <person name="Salah Z."/>
            <person name="Rout S.P."/>
            <person name="Humphreys P.N."/>
        </authorList>
    </citation>
    <scope>NUCLEOTIDE SEQUENCE [LARGE SCALE GENOMIC DNA]</scope>
    <source>
        <strain evidence="10 11">ZS02</strain>
    </source>
</reference>
<dbReference type="PRINTS" id="PR01005">
    <property type="entry name" value="FLGHOOKAP1"/>
</dbReference>
<dbReference type="InterPro" id="IPR049119">
    <property type="entry name" value="FlgK_D2-like"/>
</dbReference>
<evidence type="ECO:0000313" key="11">
    <source>
        <dbReference type="Proteomes" id="UP000187526"/>
    </source>
</evidence>
<name>A0A1R1IDN6_9RHOO</name>
<feature type="domain" description="Flagellar hook-associated protein FlgK helical" evidence="9">
    <location>
        <begin position="93"/>
        <end position="324"/>
    </location>
</feature>
<comment type="subcellular location">
    <subcellularLocation>
        <location evidence="1">Bacterial flagellum</location>
    </subcellularLocation>
    <subcellularLocation>
        <location evidence="2">Secreted</location>
    </subcellularLocation>
</comment>
<dbReference type="EMBL" id="MTHD01000001">
    <property type="protein sequence ID" value="OMG56804.1"/>
    <property type="molecule type" value="Genomic_DNA"/>
</dbReference>
<dbReference type="NCBIfam" id="TIGR02492">
    <property type="entry name" value="flgK_ends"/>
    <property type="match status" value="1"/>
</dbReference>
<dbReference type="GO" id="GO:0009424">
    <property type="term" value="C:bacterial-type flagellum hook"/>
    <property type="evidence" value="ECO:0007669"/>
    <property type="project" value="InterPro"/>
</dbReference>
<dbReference type="SUPFAM" id="SSF64518">
    <property type="entry name" value="Phase 1 flagellin"/>
    <property type="match status" value="2"/>
</dbReference>
<dbReference type="InterPro" id="IPR053927">
    <property type="entry name" value="FlgK_helical"/>
</dbReference>
<evidence type="ECO:0000259" key="7">
    <source>
        <dbReference type="Pfam" id="PF06429"/>
    </source>
</evidence>
<evidence type="ECO:0000256" key="1">
    <source>
        <dbReference type="ARBA" id="ARBA00004365"/>
    </source>
</evidence>
<evidence type="ECO:0000313" key="10">
    <source>
        <dbReference type="EMBL" id="OMG56804.1"/>
    </source>
</evidence>
<dbReference type="GO" id="GO:0044780">
    <property type="term" value="P:bacterial-type flagellum assembly"/>
    <property type="evidence" value="ECO:0007669"/>
    <property type="project" value="InterPro"/>
</dbReference>
<dbReference type="InterPro" id="IPR002371">
    <property type="entry name" value="FlgK"/>
</dbReference>
<feature type="domain" description="Flagellar basal-body/hook protein C-terminal" evidence="7">
    <location>
        <begin position="639"/>
        <end position="676"/>
    </location>
</feature>
<evidence type="ECO:0000256" key="5">
    <source>
        <dbReference type="ARBA" id="ARBA00022525"/>
    </source>
</evidence>
<keyword evidence="10" id="KW-0966">Cell projection</keyword>
<comment type="caution">
    <text evidence="10">The sequence shown here is derived from an EMBL/GenBank/DDBJ whole genome shotgun (WGS) entry which is preliminary data.</text>
</comment>
<dbReference type="OrthoDB" id="9802553at2"/>
<keyword evidence="10" id="KW-0282">Flagellum</keyword>
<evidence type="ECO:0000259" key="8">
    <source>
        <dbReference type="Pfam" id="PF21158"/>
    </source>
</evidence>
<dbReference type="GO" id="GO:0005198">
    <property type="term" value="F:structural molecule activity"/>
    <property type="evidence" value="ECO:0007669"/>
    <property type="project" value="InterPro"/>
</dbReference>
<dbReference type="AlphaFoldDB" id="A0A1R1IDN6"/>
<dbReference type="RefSeq" id="WP_076092309.1">
    <property type="nucleotide sequence ID" value="NZ_MTHD01000001.1"/>
</dbReference>
<dbReference type="PANTHER" id="PTHR30033:SF1">
    <property type="entry name" value="FLAGELLAR HOOK-ASSOCIATED PROTEIN 1"/>
    <property type="match status" value="1"/>
</dbReference>
<keyword evidence="11" id="KW-1185">Reference proteome</keyword>
<dbReference type="Proteomes" id="UP000187526">
    <property type="component" value="Unassembled WGS sequence"/>
</dbReference>
<keyword evidence="6" id="KW-0975">Bacterial flagellum</keyword>
<gene>
    <name evidence="10" type="ORF">BJN45_04170</name>
</gene>
<dbReference type="Pfam" id="PF22638">
    <property type="entry name" value="FlgK_D1"/>
    <property type="match status" value="1"/>
</dbReference>
<accession>A0A1R1IDN6</accession>
<organism evidence="10 11">
    <name type="scientific">Azonexus hydrophilus</name>
    <dbReference type="NCBI Taxonomy" id="418702"/>
    <lineage>
        <taxon>Bacteria</taxon>
        <taxon>Pseudomonadati</taxon>
        <taxon>Pseudomonadota</taxon>
        <taxon>Betaproteobacteria</taxon>
        <taxon>Rhodocyclales</taxon>
        <taxon>Azonexaceae</taxon>
        <taxon>Azonexus</taxon>
    </lineage>
</organism>
<dbReference type="STRING" id="418702.BJN45_04170"/>
<evidence type="ECO:0000256" key="6">
    <source>
        <dbReference type="ARBA" id="ARBA00023143"/>
    </source>
</evidence>
<dbReference type="Pfam" id="PF06429">
    <property type="entry name" value="Flg_bbr_C"/>
    <property type="match status" value="1"/>
</dbReference>
<sequence length="678" mass="70359">MSSGLIGIGISGIKAAQLGLLATEHNIVNAHTPGYSRQSTVQATNISVNTGSGAIGQGVNVVTIKRQYDSYLTGQVNTAQTQVSSLSAQYAQLSQIDIMLADPDAGLSPALQDFFAGVQQVSANPSSLPARQSMLTAAQTLVTRFENLDMRLSEIGSQLNGRIVSAVSDINAYASQIADLNQRIVVAQSGYSQPPNDLLDQRDQLVNELNKLIKVETSTNSDGSFNVFIGTGQQLVVGGRTMEITAQASNADQTRIAIGMQTAGGNQELPESLIVGGELGGLVSFRSNSLDPSINELGRVAASLAMTFNAQYGLGMDLGGRVAGDTGFVGELFSVPDPKVLPGAMNAGTGSLTASFLPPTAPSAPKYEGNFYTDLTTSDYLVTFGAAGAYTVTRLSDKQIVGGGSGPSAVNIDGISINITAVGVSGDSFTIKPVSEAARNIELDTRIVSDPRLVNAGAPVRTMPNIANGGSMVLSQGVVGVGYSIANMPQTLTATATQLTGLTTPWRAVYSDGSTIPAGPADPLTAAPLSAGPIDLVNGTATLAGIWTEGMTFSVNGRPAAGDAFTIEKNTGGVQDGRNSLLFAKLQTSNTISGGTATYQSSYARLVAENGIRTREAKVRMEAQDAVLAQAQNARDSLSAVNIDEEAANLMRFQQAYQAAAKVLQVGNTLFDTILSIR</sequence>
<dbReference type="Pfam" id="PF21158">
    <property type="entry name" value="flgK_1st_1"/>
    <property type="match status" value="1"/>
</dbReference>
<comment type="similarity">
    <text evidence="3">Belongs to the flagella basal body rod proteins family.</text>
</comment>